<dbReference type="Pfam" id="PF06462">
    <property type="entry name" value="Hyd_WA"/>
    <property type="match status" value="1"/>
</dbReference>
<accession>A0A840FUR4</accession>
<evidence type="ECO:0000313" key="2">
    <source>
        <dbReference type="Proteomes" id="UP000524450"/>
    </source>
</evidence>
<proteinExistence type="predicted"/>
<dbReference type="InterPro" id="IPR006624">
    <property type="entry name" value="Beta-propeller_rpt_TECPR"/>
</dbReference>
<dbReference type="SMART" id="SM00706">
    <property type="entry name" value="TECPR"/>
    <property type="match status" value="2"/>
</dbReference>
<name>A0A840FUR4_9BURK</name>
<comment type="caution">
    <text evidence="1">The sequence shown here is derived from an EMBL/GenBank/DDBJ whole genome shotgun (WGS) entry which is preliminary data.</text>
</comment>
<dbReference type="Proteomes" id="UP000524450">
    <property type="component" value="Unassembled WGS sequence"/>
</dbReference>
<evidence type="ECO:0008006" key="3">
    <source>
        <dbReference type="Google" id="ProtNLM"/>
    </source>
</evidence>
<dbReference type="EMBL" id="JACIFZ010000017">
    <property type="protein sequence ID" value="MBB4225933.1"/>
    <property type="molecule type" value="Genomic_DNA"/>
</dbReference>
<organism evidence="1 2">
    <name type="scientific">Variovorax guangxiensis</name>
    <dbReference type="NCBI Taxonomy" id="1775474"/>
    <lineage>
        <taxon>Bacteria</taxon>
        <taxon>Pseudomonadati</taxon>
        <taxon>Pseudomonadota</taxon>
        <taxon>Betaproteobacteria</taxon>
        <taxon>Burkholderiales</taxon>
        <taxon>Comamonadaceae</taxon>
        <taxon>Variovorax</taxon>
    </lineage>
</organism>
<protein>
    <recommendedName>
        <fullName evidence="3">WD40 repeat domain-containing protein</fullName>
    </recommendedName>
</protein>
<gene>
    <name evidence="1" type="ORF">GGD71_006746</name>
</gene>
<dbReference type="AlphaFoldDB" id="A0A840FUR4"/>
<evidence type="ECO:0000313" key="1">
    <source>
        <dbReference type="EMBL" id="MBB4225933.1"/>
    </source>
</evidence>
<dbReference type="RefSeq" id="WP_184642634.1">
    <property type="nucleotide sequence ID" value="NZ_JACIFZ010000017.1"/>
</dbReference>
<reference evidence="1 2" key="1">
    <citation type="submission" date="2020-08" db="EMBL/GenBank/DDBJ databases">
        <title>Genomic Encyclopedia of Type Strains, Phase IV (KMG-V): Genome sequencing to study the core and pangenomes of soil and plant-associated prokaryotes.</title>
        <authorList>
            <person name="Whitman W."/>
        </authorList>
    </citation>
    <scope>NUCLEOTIDE SEQUENCE [LARGE SCALE GENOMIC DNA]</scope>
    <source>
        <strain evidence="1 2">34/80</strain>
    </source>
</reference>
<sequence length="337" mass="37673">MASSDISSVYYLDGVVIAPDFVFLATQLDALDPREIAHTRMSTYNPAEQELPFGYFDLEDNIVSVHAYRTLPQDKKRFACLGVQGAVHFVRGSTREVRTEQIPGAGMLDGNFGGLMSHLREIDGQLWACGQHGQVYRRCGVDDWRENDQGIRVKFDPARYGPGRIGEMLETVSKAPMLSCIDGTSASDVYVVGLRGYMAHFDGEQWREIGLPVNEHLEWVRCHGPDEVWVCGHNGTLLKGNAQAGFESLGHSNDHQTFVCLTPFGGSVYLSAEDGLFRFDGKSISRVKSKLKPELQDAWRLDSIDGVLWNIGVKDLARFDGRQWVRIDHPDNEPIRA</sequence>